<evidence type="ECO:0000313" key="3">
    <source>
        <dbReference type="Proteomes" id="UP000002630"/>
    </source>
</evidence>
<feature type="region of interest" description="Disordered" evidence="1">
    <location>
        <begin position="21"/>
        <end position="82"/>
    </location>
</feature>
<organism evidence="2 3">
    <name type="scientific">Ectocarpus siliculosus</name>
    <name type="common">Brown alga</name>
    <name type="synonym">Conferva siliculosa</name>
    <dbReference type="NCBI Taxonomy" id="2880"/>
    <lineage>
        <taxon>Eukaryota</taxon>
        <taxon>Sar</taxon>
        <taxon>Stramenopiles</taxon>
        <taxon>Ochrophyta</taxon>
        <taxon>PX clade</taxon>
        <taxon>Phaeophyceae</taxon>
        <taxon>Ectocarpales</taxon>
        <taxon>Ectocarpaceae</taxon>
        <taxon>Ectocarpus</taxon>
    </lineage>
</organism>
<feature type="compositionally biased region" description="Basic residues" evidence="1">
    <location>
        <begin position="104"/>
        <end position="114"/>
    </location>
</feature>
<feature type="compositionally biased region" description="Basic and acidic residues" evidence="1">
    <location>
        <begin position="21"/>
        <end position="31"/>
    </location>
</feature>
<dbReference type="Proteomes" id="UP000002630">
    <property type="component" value="Unassembled WGS sequence"/>
</dbReference>
<feature type="region of interest" description="Disordered" evidence="1">
    <location>
        <begin position="261"/>
        <end position="302"/>
    </location>
</feature>
<sequence length="507" mass="54358">MPGFMDGEGAKARQVAIRKILDDKQFGEDPGKNWSESESSDDDNGKDAPMSSGSSNNVSVEESTAPSDIGSQESGDVESGDVESGDIVFAKEIREATFGGGGAGRKKKHGKRKASAGGSAVGNMNSTKASLGASAKKARGKDYPLWAAHLLRRTCAHRKIPRMSKEGDKHVLVQALRSHDGNMNRPCPYYDDLNAITAGKSGRRNGEEDEEEGAIPAKALLTFRNVVGMVAIARDSNVPFQVDNVEYSVADLYDALAKEDEAGKGNSAGGSTPTGGSSTGGAAGPDGDGSVGGSGSNTERKGPHCMMRLVGILCEDAIRPLLIESRLQATRQDLDTSSVGPRNELWTEVTARFRDPDHQVRKIVDDEQVSHVDPNIIQQPNISAEKLSRMWATAKAKWNQPYANWKSESGNNQPWLSFCQGCTDTYVLGCAIEKYPELNQVCNNLLPEGAQREDDWTGEGIVGTGGADRRAAAKREGARLHEQNRRGKKAKKQGGGAKRGRGYVRCP</sequence>
<dbReference type="AlphaFoldDB" id="D7FU69"/>
<feature type="compositionally biased region" description="Basic residues" evidence="1">
    <location>
        <begin position="486"/>
        <end position="507"/>
    </location>
</feature>
<feature type="region of interest" description="Disordered" evidence="1">
    <location>
        <begin position="98"/>
        <end position="135"/>
    </location>
</feature>
<dbReference type="EMBL" id="FN649760">
    <property type="protein sequence ID" value="CBJ31596.1"/>
    <property type="molecule type" value="Genomic_DNA"/>
</dbReference>
<evidence type="ECO:0000313" key="2">
    <source>
        <dbReference type="EMBL" id="CBJ31596.1"/>
    </source>
</evidence>
<proteinExistence type="predicted"/>
<feature type="compositionally biased region" description="Basic and acidic residues" evidence="1">
    <location>
        <begin position="467"/>
        <end position="485"/>
    </location>
</feature>
<gene>
    <name evidence="2" type="ORF">Esi_0267_0005</name>
</gene>
<feature type="compositionally biased region" description="Low complexity" evidence="1">
    <location>
        <begin position="51"/>
        <end position="63"/>
    </location>
</feature>
<feature type="compositionally biased region" description="Polar residues" evidence="1">
    <location>
        <begin position="64"/>
        <end position="74"/>
    </location>
</feature>
<feature type="region of interest" description="Disordered" evidence="1">
    <location>
        <begin position="455"/>
        <end position="507"/>
    </location>
</feature>
<protein>
    <submittedName>
        <fullName evidence="2">Uncharacterized protein</fullName>
    </submittedName>
</protein>
<feature type="compositionally biased region" description="Gly residues" evidence="1">
    <location>
        <begin position="277"/>
        <end position="295"/>
    </location>
</feature>
<dbReference type="InParanoid" id="D7FU69"/>
<name>D7FU69_ECTSI</name>
<keyword evidence="3" id="KW-1185">Reference proteome</keyword>
<accession>D7FU69</accession>
<reference evidence="2 3" key="1">
    <citation type="journal article" date="2010" name="Nature">
        <title>The Ectocarpus genome and the independent evolution of multicellularity in brown algae.</title>
        <authorList>
            <person name="Cock J.M."/>
            <person name="Sterck L."/>
            <person name="Rouze P."/>
            <person name="Scornet D."/>
            <person name="Allen A.E."/>
            <person name="Amoutzias G."/>
            <person name="Anthouard V."/>
            <person name="Artiguenave F."/>
            <person name="Aury J.M."/>
            <person name="Badger J.H."/>
            <person name="Beszteri B."/>
            <person name="Billiau K."/>
            <person name="Bonnet E."/>
            <person name="Bothwell J.H."/>
            <person name="Bowler C."/>
            <person name="Boyen C."/>
            <person name="Brownlee C."/>
            <person name="Carrano C.J."/>
            <person name="Charrier B."/>
            <person name="Cho G.Y."/>
            <person name="Coelho S.M."/>
            <person name="Collen J."/>
            <person name="Corre E."/>
            <person name="Da Silva C."/>
            <person name="Delage L."/>
            <person name="Delaroque N."/>
            <person name="Dittami S.M."/>
            <person name="Doulbeau S."/>
            <person name="Elias M."/>
            <person name="Farnham G."/>
            <person name="Gachon C.M."/>
            <person name="Gschloessl B."/>
            <person name="Heesch S."/>
            <person name="Jabbari K."/>
            <person name="Jubin C."/>
            <person name="Kawai H."/>
            <person name="Kimura K."/>
            <person name="Kloareg B."/>
            <person name="Kupper F.C."/>
            <person name="Lang D."/>
            <person name="Le Bail A."/>
            <person name="Leblanc C."/>
            <person name="Lerouge P."/>
            <person name="Lohr M."/>
            <person name="Lopez P.J."/>
            <person name="Martens C."/>
            <person name="Maumus F."/>
            <person name="Michel G."/>
            <person name="Miranda-Saavedra D."/>
            <person name="Morales J."/>
            <person name="Moreau H."/>
            <person name="Motomura T."/>
            <person name="Nagasato C."/>
            <person name="Napoli C.A."/>
            <person name="Nelson D.R."/>
            <person name="Nyvall-Collen P."/>
            <person name="Peters A.F."/>
            <person name="Pommier C."/>
            <person name="Potin P."/>
            <person name="Poulain J."/>
            <person name="Quesneville H."/>
            <person name="Read B."/>
            <person name="Rensing S.A."/>
            <person name="Ritter A."/>
            <person name="Rousvoal S."/>
            <person name="Samanta M."/>
            <person name="Samson G."/>
            <person name="Schroeder D.C."/>
            <person name="Segurens B."/>
            <person name="Strittmatter M."/>
            <person name="Tonon T."/>
            <person name="Tregear J.W."/>
            <person name="Valentin K."/>
            <person name="von Dassow P."/>
            <person name="Yamagishi T."/>
            <person name="Van de Peer Y."/>
            <person name="Wincker P."/>
        </authorList>
    </citation>
    <scope>NUCLEOTIDE SEQUENCE [LARGE SCALE GENOMIC DNA]</scope>
    <source>
        <strain evidence="3">Ec32 / CCAP1310/4</strain>
    </source>
</reference>
<dbReference type="eggNOG" id="ENOG502SPZB">
    <property type="taxonomic scope" value="Eukaryota"/>
</dbReference>
<evidence type="ECO:0000256" key="1">
    <source>
        <dbReference type="SAM" id="MobiDB-lite"/>
    </source>
</evidence>